<protein>
    <submittedName>
        <fullName evidence="7">Efflux transporter periplasmic adaptor subunit</fullName>
    </submittedName>
</protein>
<dbReference type="InterPro" id="IPR006143">
    <property type="entry name" value="RND_pump_MFP"/>
</dbReference>
<sequence length="559" mass="61923">MLQRFIMIIVIVAIVLGGGFYAYRQLLPPEIEETQGPVYSTEKVIRGDISVGVEAVGRLYPTNNGMIRVPRSDDPSTMSIEYILHEYLVEEGDEVKKGQVIARLQSTQLENKIKDLEEQLENEKEILSDMTGVPVENLDNIKPSQGITLNAPISGRITNFSLIEGEKLGQGDIVAKVVNDSKFKIRIKLTPVEFKKIKKGQEVTLRFPYFDGFYDGIITEANPNKIPDKDKDGFGTNFIHWVTIEGKNPGLVQPGMEVWVGLSNDNENEIVNYFVNKGKVEGFVDEESIINQIEAIVTKVHVNEMDMVKKGAPIITMAGTDIQDMIQEKLDSIREKRLELRNLKSKLEMLEIKSPMDGVVARLHPQPGETLRAGGWMGEVYNTARMRMWVQVDDIDIIKVKQGAPVKITVDAIPNKVYKGEVTSVSTRGEDVNGITRFTVNIEFEGGPQLRPGMQANAYIDAGSAENVLLVPLEAVFEEDNMSKVEIYNPDDGTTKVVSVKLGLMNDRVAEVKNGLNEGDLVVTGSTDDLLPSLHINEDNSLLPGLNNNGGKNGTIQGE</sequence>
<dbReference type="GO" id="GO:0016020">
    <property type="term" value="C:membrane"/>
    <property type="evidence" value="ECO:0007669"/>
    <property type="project" value="InterPro"/>
</dbReference>
<dbReference type="InterPro" id="IPR058636">
    <property type="entry name" value="Beta-barrel_YknX"/>
</dbReference>
<evidence type="ECO:0000256" key="2">
    <source>
        <dbReference type="ARBA" id="ARBA00009477"/>
    </source>
</evidence>
<dbReference type="PANTHER" id="PTHR32347">
    <property type="entry name" value="EFFLUX SYSTEM COMPONENT YKNX-RELATED"/>
    <property type="match status" value="1"/>
</dbReference>
<feature type="domain" description="YknX-like beta-barrel" evidence="6">
    <location>
        <begin position="391"/>
        <end position="458"/>
    </location>
</feature>
<feature type="transmembrane region" description="Helical" evidence="5">
    <location>
        <begin position="5"/>
        <end position="23"/>
    </location>
</feature>
<keyword evidence="5" id="KW-0472">Membrane</keyword>
<gene>
    <name evidence="7" type="ORF">BET03_01870</name>
</gene>
<dbReference type="GO" id="GO:0030313">
    <property type="term" value="C:cell envelope"/>
    <property type="evidence" value="ECO:0007669"/>
    <property type="project" value="UniProtKB-SubCell"/>
</dbReference>
<dbReference type="Pfam" id="PF25990">
    <property type="entry name" value="Beta-barrel_YknX"/>
    <property type="match status" value="1"/>
</dbReference>
<keyword evidence="5" id="KW-1133">Transmembrane helix</keyword>
<dbReference type="SUPFAM" id="SSF111369">
    <property type="entry name" value="HlyD-like secretion proteins"/>
    <property type="match status" value="2"/>
</dbReference>
<evidence type="ECO:0000256" key="3">
    <source>
        <dbReference type="ARBA" id="ARBA00023054"/>
    </source>
</evidence>
<evidence type="ECO:0000313" key="8">
    <source>
        <dbReference type="Proteomes" id="UP000284177"/>
    </source>
</evidence>
<keyword evidence="3 4" id="KW-0175">Coiled coil</keyword>
<proteinExistence type="inferred from homology"/>
<evidence type="ECO:0000256" key="4">
    <source>
        <dbReference type="SAM" id="Coils"/>
    </source>
</evidence>
<dbReference type="InterPro" id="IPR050465">
    <property type="entry name" value="UPF0194_transport"/>
</dbReference>
<dbReference type="NCBIfam" id="TIGR01730">
    <property type="entry name" value="RND_mfp"/>
    <property type="match status" value="1"/>
</dbReference>
<dbReference type="RefSeq" id="WP_120166655.1">
    <property type="nucleotide sequence ID" value="NZ_MCIB01000001.1"/>
</dbReference>
<evidence type="ECO:0000259" key="6">
    <source>
        <dbReference type="Pfam" id="PF25990"/>
    </source>
</evidence>
<dbReference type="EMBL" id="MCIB01000001">
    <property type="protein sequence ID" value="RKD34597.1"/>
    <property type="molecule type" value="Genomic_DNA"/>
</dbReference>
<evidence type="ECO:0000313" key="7">
    <source>
        <dbReference type="EMBL" id="RKD34597.1"/>
    </source>
</evidence>
<organism evidence="7 8">
    <name type="scientific">Thermohalobacter berrensis</name>
    <dbReference type="NCBI Taxonomy" id="99594"/>
    <lineage>
        <taxon>Bacteria</taxon>
        <taxon>Bacillati</taxon>
        <taxon>Bacillota</taxon>
        <taxon>Tissierellia</taxon>
        <taxon>Tissierellales</taxon>
        <taxon>Thermohalobacteraceae</taxon>
        <taxon>Thermohalobacter</taxon>
    </lineage>
</organism>
<evidence type="ECO:0000256" key="1">
    <source>
        <dbReference type="ARBA" id="ARBA00004196"/>
    </source>
</evidence>
<keyword evidence="5" id="KW-0812">Transmembrane</keyword>
<dbReference type="Gene3D" id="2.40.50.100">
    <property type="match status" value="2"/>
</dbReference>
<accession>A0A419TAX1</accession>
<dbReference type="OrthoDB" id="1725043at2"/>
<dbReference type="GO" id="GO:0022857">
    <property type="term" value="F:transmembrane transporter activity"/>
    <property type="evidence" value="ECO:0007669"/>
    <property type="project" value="InterPro"/>
</dbReference>
<dbReference type="AlphaFoldDB" id="A0A419TAX1"/>
<reference evidence="7 8" key="1">
    <citation type="submission" date="2016-08" db="EMBL/GenBank/DDBJ databases">
        <title>Novel Firmicutes and Novel Genomes.</title>
        <authorList>
            <person name="Poppleton D.I."/>
            <person name="Gribaldo S."/>
        </authorList>
    </citation>
    <scope>NUCLEOTIDE SEQUENCE [LARGE SCALE GENOMIC DNA]</scope>
    <source>
        <strain evidence="7 8">CTT3</strain>
    </source>
</reference>
<name>A0A419TAX1_9FIRM</name>
<feature type="coiled-coil region" evidence="4">
    <location>
        <begin position="326"/>
        <end position="353"/>
    </location>
</feature>
<dbReference type="Gene3D" id="2.40.30.170">
    <property type="match status" value="1"/>
</dbReference>
<comment type="caution">
    <text evidence="7">The sequence shown here is derived from an EMBL/GenBank/DDBJ whole genome shotgun (WGS) entry which is preliminary data.</text>
</comment>
<dbReference type="Proteomes" id="UP000284177">
    <property type="component" value="Unassembled WGS sequence"/>
</dbReference>
<dbReference type="PRINTS" id="PR01490">
    <property type="entry name" value="RTXTOXIND"/>
</dbReference>
<evidence type="ECO:0000256" key="5">
    <source>
        <dbReference type="SAM" id="Phobius"/>
    </source>
</evidence>
<dbReference type="Gene3D" id="2.40.420.20">
    <property type="match status" value="1"/>
</dbReference>
<feature type="coiled-coil region" evidence="4">
    <location>
        <begin position="99"/>
        <end position="133"/>
    </location>
</feature>
<comment type="subcellular location">
    <subcellularLocation>
        <location evidence="1">Cell envelope</location>
    </subcellularLocation>
</comment>
<keyword evidence="8" id="KW-1185">Reference proteome</keyword>
<comment type="similarity">
    <text evidence="2">Belongs to the membrane fusion protein (MFP) (TC 8.A.1) family.</text>
</comment>